<evidence type="ECO:0000256" key="1">
    <source>
        <dbReference type="ARBA" id="ARBA00022536"/>
    </source>
</evidence>
<keyword evidence="1 4" id="KW-0245">EGF-like domain</keyword>
<dbReference type="PRINTS" id="PR00010">
    <property type="entry name" value="EGFBLOOD"/>
</dbReference>
<dbReference type="PANTHER" id="PTHR12916:SF9">
    <property type="entry name" value="NEUROGENIC LOCUS NOTCH HOMOLOG PROTEIN 1-RELATED"/>
    <property type="match status" value="1"/>
</dbReference>
<comment type="caution">
    <text evidence="4">Lacks conserved residue(s) required for the propagation of feature annotation.</text>
</comment>
<dbReference type="PROSITE" id="PS00010">
    <property type="entry name" value="ASX_HYDROXYL"/>
    <property type="match status" value="1"/>
</dbReference>
<keyword evidence="3 4" id="KW-1015">Disulfide bond</keyword>
<evidence type="ECO:0000259" key="5">
    <source>
        <dbReference type="PROSITE" id="PS50026"/>
    </source>
</evidence>
<organism evidence="6 7">
    <name type="scientific">Saguinus oedipus</name>
    <name type="common">Cotton-top tamarin</name>
    <name type="synonym">Oedipomidas oedipus</name>
    <dbReference type="NCBI Taxonomy" id="9490"/>
    <lineage>
        <taxon>Eukaryota</taxon>
        <taxon>Metazoa</taxon>
        <taxon>Chordata</taxon>
        <taxon>Craniata</taxon>
        <taxon>Vertebrata</taxon>
        <taxon>Euteleostomi</taxon>
        <taxon>Mammalia</taxon>
        <taxon>Eutheria</taxon>
        <taxon>Euarchontoglires</taxon>
        <taxon>Primates</taxon>
        <taxon>Haplorrhini</taxon>
        <taxon>Platyrrhini</taxon>
        <taxon>Cebidae</taxon>
        <taxon>Callitrichinae</taxon>
        <taxon>Saguinus</taxon>
    </lineage>
</organism>
<dbReference type="SMART" id="SM00181">
    <property type="entry name" value="EGF"/>
    <property type="match status" value="2"/>
</dbReference>
<evidence type="ECO:0000256" key="3">
    <source>
        <dbReference type="ARBA" id="ARBA00023157"/>
    </source>
</evidence>
<protein>
    <recommendedName>
        <fullName evidence="5">EGF-like domain-containing protein</fullName>
    </recommendedName>
</protein>
<dbReference type="PROSITE" id="PS50026">
    <property type="entry name" value="EGF_3"/>
    <property type="match status" value="2"/>
</dbReference>
<gene>
    <name evidence="6" type="ORF">P7K49_002094</name>
</gene>
<dbReference type="PROSITE" id="PS01187">
    <property type="entry name" value="EGF_CA"/>
    <property type="match status" value="1"/>
</dbReference>
<dbReference type="Proteomes" id="UP001266305">
    <property type="component" value="Unassembled WGS sequence"/>
</dbReference>
<proteinExistence type="predicted"/>
<comment type="caution">
    <text evidence="6">The sequence shown here is derived from an EMBL/GenBank/DDBJ whole genome shotgun (WGS) entry which is preliminary data.</text>
</comment>
<evidence type="ECO:0000256" key="4">
    <source>
        <dbReference type="PROSITE-ProRule" id="PRU00076"/>
    </source>
</evidence>
<dbReference type="PROSITE" id="PS00022">
    <property type="entry name" value="EGF_1"/>
    <property type="match status" value="2"/>
</dbReference>
<dbReference type="SUPFAM" id="SSF57196">
    <property type="entry name" value="EGF/Laminin"/>
    <property type="match status" value="2"/>
</dbReference>
<sequence length="162" mass="16392">MRTAAGHRGDSTCEHRGSLPDTSDLGRLVAASAPKSWAVPSLAAFPAFPADPCHNGGSCTDGVNTAYCECLPGFQGTFCEEDINECASDPCRNGANCTDCVDSYTCTCPAGFSGIHCENNTPDCTERCAGLSGGREGDSTAGCAADGSLAPQAGVHPGPVAI</sequence>
<dbReference type="InterPro" id="IPR000742">
    <property type="entry name" value="EGF"/>
</dbReference>
<evidence type="ECO:0000256" key="2">
    <source>
        <dbReference type="ARBA" id="ARBA00022737"/>
    </source>
</evidence>
<dbReference type="PROSITE" id="PS01186">
    <property type="entry name" value="EGF_2"/>
    <property type="match status" value="2"/>
</dbReference>
<dbReference type="CDD" id="cd00054">
    <property type="entry name" value="EGF_CA"/>
    <property type="match status" value="2"/>
</dbReference>
<dbReference type="PANTHER" id="PTHR12916">
    <property type="entry name" value="CYTOCHROME C OXIDASE POLYPEPTIDE VIC-2"/>
    <property type="match status" value="1"/>
</dbReference>
<feature type="domain" description="EGF-like" evidence="5">
    <location>
        <begin position="43"/>
        <end position="80"/>
    </location>
</feature>
<feature type="domain" description="EGF-like" evidence="5">
    <location>
        <begin position="82"/>
        <end position="118"/>
    </location>
</feature>
<evidence type="ECO:0000313" key="7">
    <source>
        <dbReference type="Proteomes" id="UP001266305"/>
    </source>
</evidence>
<keyword evidence="7" id="KW-1185">Reference proteome</keyword>
<dbReference type="InterPro" id="IPR001881">
    <property type="entry name" value="EGF-like_Ca-bd_dom"/>
</dbReference>
<feature type="disulfide bond" evidence="4">
    <location>
        <begin position="108"/>
        <end position="117"/>
    </location>
</feature>
<accession>A0ABQ9WGF6</accession>
<dbReference type="EMBL" id="JASSZA010000001">
    <property type="protein sequence ID" value="KAK2120708.1"/>
    <property type="molecule type" value="Genomic_DNA"/>
</dbReference>
<dbReference type="Pfam" id="PF00008">
    <property type="entry name" value="EGF"/>
    <property type="match status" value="2"/>
</dbReference>
<reference evidence="6 7" key="1">
    <citation type="submission" date="2023-05" db="EMBL/GenBank/DDBJ databases">
        <title>B98-5 Cell Line De Novo Hybrid Assembly: An Optical Mapping Approach.</title>
        <authorList>
            <person name="Kananen K."/>
            <person name="Auerbach J.A."/>
            <person name="Kautto E."/>
            <person name="Blachly J.S."/>
        </authorList>
    </citation>
    <scope>NUCLEOTIDE SEQUENCE [LARGE SCALE GENOMIC DNA]</scope>
    <source>
        <strain evidence="6">B95-8</strain>
        <tissue evidence="6">Cell line</tissue>
    </source>
</reference>
<dbReference type="Gene3D" id="2.10.25.10">
    <property type="entry name" value="Laminin"/>
    <property type="match status" value="2"/>
</dbReference>
<dbReference type="InterPro" id="IPR000152">
    <property type="entry name" value="EGF-type_Asp/Asn_hydroxyl_site"/>
</dbReference>
<dbReference type="SMART" id="SM00179">
    <property type="entry name" value="EGF_CA"/>
    <property type="match status" value="2"/>
</dbReference>
<evidence type="ECO:0000313" key="6">
    <source>
        <dbReference type="EMBL" id="KAK2120708.1"/>
    </source>
</evidence>
<dbReference type="InterPro" id="IPR018097">
    <property type="entry name" value="EGF_Ca-bd_CS"/>
</dbReference>
<feature type="disulfide bond" evidence="4">
    <location>
        <begin position="70"/>
        <end position="79"/>
    </location>
</feature>
<keyword evidence="2" id="KW-0677">Repeat</keyword>
<name>A0ABQ9WGF6_SAGOE</name>